<reference evidence="3 4" key="1">
    <citation type="submission" date="2010-02" db="EMBL/GenBank/DDBJ databases">
        <authorList>
            <person name="Weinstock G."/>
            <person name="Sodergren E."/>
            <person name="Clifton S."/>
            <person name="Fulton L."/>
            <person name="Fulton B."/>
            <person name="Courtney L."/>
            <person name="Fronick C."/>
            <person name="Harrison M."/>
            <person name="Strong C."/>
            <person name="Farmer C."/>
            <person name="Delahaunty K."/>
            <person name="Markovic C."/>
            <person name="Hall O."/>
            <person name="Minx P."/>
            <person name="Tomlinson C."/>
            <person name="Mitreva M."/>
            <person name="Nelson J."/>
            <person name="Hou S."/>
            <person name="Wollam A."/>
            <person name="Pepin K.H."/>
            <person name="Johnson M."/>
            <person name="Bhonagiri V."/>
            <person name="Zhang X."/>
            <person name="Suruliraj S."/>
            <person name="Warren W."/>
            <person name="Chinwalla A."/>
            <person name="Mardis E.R."/>
            <person name="Wilson R.K."/>
        </authorList>
    </citation>
    <scope>NUCLEOTIDE SEQUENCE [LARGE SCALE GENOMIC DNA]</scope>
    <source>
        <strain evidence="3 4">ATCC 29315</strain>
    </source>
</reference>
<organism evidence="3 4">
    <name type="scientific">Neisseria elongata subsp. glycolytica ATCC 29315</name>
    <dbReference type="NCBI Taxonomy" id="546263"/>
    <lineage>
        <taxon>Bacteria</taxon>
        <taxon>Pseudomonadati</taxon>
        <taxon>Pseudomonadota</taxon>
        <taxon>Betaproteobacteria</taxon>
        <taxon>Neisseriales</taxon>
        <taxon>Neisseriaceae</taxon>
        <taxon>Neisseria</taxon>
    </lineage>
</organism>
<dbReference type="PATRIC" id="fig|546263.7.peg.1213"/>
<dbReference type="Proteomes" id="UP000031392">
    <property type="component" value="Chromosome"/>
</dbReference>
<dbReference type="KEGG" id="nel:NELON_05665"/>
<dbReference type="EMBL" id="ADBF01000019">
    <property type="protein sequence ID" value="EFE50436.1"/>
    <property type="molecule type" value="Genomic_DNA"/>
</dbReference>
<keyword evidence="5" id="KW-1185">Reference proteome</keyword>
<evidence type="ECO:0000313" key="4">
    <source>
        <dbReference type="Proteomes" id="UP000005536"/>
    </source>
</evidence>
<proteinExistence type="predicted"/>
<accession>D4DP27</accession>
<feature type="region of interest" description="Disordered" evidence="1">
    <location>
        <begin position="1"/>
        <end position="28"/>
    </location>
</feature>
<evidence type="ECO:0000313" key="2">
    <source>
        <dbReference type="EMBL" id="AJE18430.1"/>
    </source>
</evidence>
<dbReference type="AlphaFoldDB" id="D4DP27"/>
<gene>
    <name evidence="3" type="ORF">NEIELOOT_00812</name>
    <name evidence="2" type="ORF">NELON_05665</name>
</gene>
<dbReference type="HOGENOM" id="CLU_2718167_0_0_4"/>
<evidence type="ECO:0000313" key="5">
    <source>
        <dbReference type="Proteomes" id="UP000031392"/>
    </source>
</evidence>
<name>D4DP27_NEIEG</name>
<evidence type="ECO:0000256" key="1">
    <source>
        <dbReference type="SAM" id="MobiDB-lite"/>
    </source>
</evidence>
<dbReference type="STRING" id="546263.NELON_05665"/>
<reference evidence="2 5" key="3">
    <citation type="journal article" date="2015" name="PLoS Genet.">
        <title>Common Cell Shape Evolution of Two Nasopharyngeal Pathogens.</title>
        <authorList>
            <person name="Veyrier F.J."/>
            <person name="Biais N."/>
            <person name="Morales P."/>
            <person name="Belkacem N."/>
            <person name="Guilhen C."/>
            <person name="Ranjeva S."/>
            <person name="Sismeiro O."/>
            <person name="Pehau-Arnaudet G."/>
            <person name="Rocha E.P."/>
            <person name="Werts C."/>
            <person name="Taha M.K."/>
            <person name="Boneca I.G."/>
        </authorList>
    </citation>
    <scope>NUCLEOTIDE SEQUENCE [LARGE SCALE GENOMIC DNA]</scope>
    <source>
        <strain evidence="2 5">ATCC 29315</strain>
    </source>
</reference>
<evidence type="ECO:0000313" key="3">
    <source>
        <dbReference type="EMBL" id="EFE50436.1"/>
    </source>
</evidence>
<sequence>MAVLKTNFKGRLKNIPPPQGRTFAPIGGRLKKPLHKIPVAHVFFRRPPAAKHAVWSTMRPFPHPFNPQETRP</sequence>
<reference evidence="5" key="2">
    <citation type="submission" date="2014-05" db="EMBL/GenBank/DDBJ databases">
        <title>Complete Genome sequence of Neisseria elongata subsp. glycolytica.</title>
        <authorList>
            <person name="Veyrier F.J."/>
            <person name="Taha M.-K."/>
        </authorList>
    </citation>
    <scope>NUCLEOTIDE SEQUENCE [LARGE SCALE GENOMIC DNA]</scope>
    <source>
        <strain evidence="5">ATCC 29315</strain>
    </source>
</reference>
<protein>
    <submittedName>
        <fullName evidence="3">Uncharacterized protein</fullName>
    </submittedName>
</protein>
<dbReference type="EMBL" id="CP007726">
    <property type="protein sequence ID" value="AJE18430.1"/>
    <property type="molecule type" value="Genomic_DNA"/>
</dbReference>
<dbReference type="Proteomes" id="UP000005536">
    <property type="component" value="Unassembled WGS sequence"/>
</dbReference>